<comment type="caution">
    <text evidence="2">The sequence shown here is derived from an EMBL/GenBank/DDBJ whole genome shotgun (WGS) entry which is preliminary data.</text>
</comment>
<dbReference type="AlphaFoldDB" id="A0AAJ0B327"/>
<evidence type="ECO:0000313" key="3">
    <source>
        <dbReference type="Proteomes" id="UP001239445"/>
    </source>
</evidence>
<feature type="compositionally biased region" description="Basic and acidic residues" evidence="1">
    <location>
        <begin position="278"/>
        <end position="292"/>
    </location>
</feature>
<proteinExistence type="predicted"/>
<protein>
    <submittedName>
        <fullName evidence="2">Uncharacterized protein</fullName>
    </submittedName>
</protein>
<feature type="region of interest" description="Disordered" evidence="1">
    <location>
        <begin position="244"/>
        <end position="294"/>
    </location>
</feature>
<dbReference type="Proteomes" id="UP001239445">
    <property type="component" value="Unassembled WGS sequence"/>
</dbReference>
<feature type="compositionally biased region" description="Polar residues" evidence="1">
    <location>
        <begin position="267"/>
        <end position="277"/>
    </location>
</feature>
<evidence type="ECO:0000256" key="1">
    <source>
        <dbReference type="SAM" id="MobiDB-lite"/>
    </source>
</evidence>
<gene>
    <name evidence="2" type="ORF">QBC47DRAFT_406839</name>
</gene>
<dbReference type="EMBL" id="MU839845">
    <property type="protein sequence ID" value="KAK1750785.1"/>
    <property type="molecule type" value="Genomic_DNA"/>
</dbReference>
<keyword evidence="3" id="KW-1185">Reference proteome</keyword>
<name>A0AAJ0B327_9PEZI</name>
<sequence>MDYYWRSRSLEPSKGSGPRGVKLASYIIDERKRDCASTGADDGGKSLAEMAFFRESSSTREASSMKFECSFSWPPATASEAASGSWNQLQPPVTLFGPRHPQYEFFFLLSFMEGEYDQGSVLNGLNGPYLIFAQNHWTLDRLVEHLRSFAPSHDSLQPGARVKFLRSPAFIRSVTVSTSRGPPDERAIPPSSVFELANYVVGEPSPSLKPLDDIGLVTQGYEFVCSIRPPLATKDLGASGSKGSGNMVGGLTPRSVGANPMRCPGVTGTNRVDLSTPKTEKAKAGGEGAVDKADEDWVLVDDADHDSDWVDTLKP</sequence>
<reference evidence="2" key="1">
    <citation type="submission" date="2023-06" db="EMBL/GenBank/DDBJ databases">
        <title>Genome-scale phylogeny and comparative genomics of the fungal order Sordariales.</title>
        <authorList>
            <consortium name="Lawrence Berkeley National Laboratory"/>
            <person name="Hensen N."/>
            <person name="Bonometti L."/>
            <person name="Westerberg I."/>
            <person name="Brannstrom I.O."/>
            <person name="Guillou S."/>
            <person name="Cros-Aarteil S."/>
            <person name="Calhoun S."/>
            <person name="Haridas S."/>
            <person name="Kuo A."/>
            <person name="Mondo S."/>
            <person name="Pangilinan J."/>
            <person name="Riley R."/>
            <person name="Labutti K."/>
            <person name="Andreopoulos B."/>
            <person name="Lipzen A."/>
            <person name="Chen C."/>
            <person name="Yanf M."/>
            <person name="Daum C."/>
            <person name="Ng V."/>
            <person name="Clum A."/>
            <person name="Steindorff A."/>
            <person name="Ohm R."/>
            <person name="Martin F."/>
            <person name="Silar P."/>
            <person name="Natvig D."/>
            <person name="Lalanne C."/>
            <person name="Gautier V."/>
            <person name="Ament-Velasquez S.L."/>
            <person name="Kruys A."/>
            <person name="Hutchinson M.I."/>
            <person name="Powell A.J."/>
            <person name="Barry K."/>
            <person name="Miller A.N."/>
            <person name="Grigoriev I.V."/>
            <person name="Debuchy R."/>
            <person name="Gladieux P."/>
            <person name="Thoren M.H."/>
            <person name="Johannesson H."/>
        </authorList>
    </citation>
    <scope>NUCLEOTIDE SEQUENCE</scope>
    <source>
        <strain evidence="2">PSN4</strain>
    </source>
</reference>
<organism evidence="2 3">
    <name type="scientific">Echria macrotheca</name>
    <dbReference type="NCBI Taxonomy" id="438768"/>
    <lineage>
        <taxon>Eukaryota</taxon>
        <taxon>Fungi</taxon>
        <taxon>Dikarya</taxon>
        <taxon>Ascomycota</taxon>
        <taxon>Pezizomycotina</taxon>
        <taxon>Sordariomycetes</taxon>
        <taxon>Sordariomycetidae</taxon>
        <taxon>Sordariales</taxon>
        <taxon>Schizotheciaceae</taxon>
        <taxon>Echria</taxon>
    </lineage>
</organism>
<evidence type="ECO:0000313" key="2">
    <source>
        <dbReference type="EMBL" id="KAK1750785.1"/>
    </source>
</evidence>
<accession>A0AAJ0B327</accession>